<proteinExistence type="predicted"/>
<dbReference type="SUPFAM" id="SSF52467">
    <property type="entry name" value="DHS-like NAD/FAD-binding domain"/>
    <property type="match status" value="1"/>
</dbReference>
<dbReference type="OrthoDB" id="394960at2"/>
<name>A0A3N1XTA0_9FIRM</name>
<accession>A0A3N1XTA0</accession>
<evidence type="ECO:0008006" key="3">
    <source>
        <dbReference type="Google" id="ProtNLM"/>
    </source>
</evidence>
<dbReference type="AlphaFoldDB" id="A0A3N1XTA0"/>
<evidence type="ECO:0000313" key="2">
    <source>
        <dbReference type="Proteomes" id="UP000273083"/>
    </source>
</evidence>
<reference evidence="1 2" key="1">
    <citation type="submission" date="2018-11" db="EMBL/GenBank/DDBJ databases">
        <title>Genomic Encyclopedia of Type Strains, Phase IV (KMG-IV): sequencing the most valuable type-strain genomes for metagenomic binning, comparative biology and taxonomic classification.</title>
        <authorList>
            <person name="Goeker M."/>
        </authorList>
    </citation>
    <scope>NUCLEOTIDE SEQUENCE [LARGE SCALE GENOMIC DNA]</scope>
    <source>
        <strain evidence="1 2">DSM 26537</strain>
    </source>
</reference>
<keyword evidence="2" id="KW-1185">Reference proteome</keyword>
<dbReference type="RefSeq" id="WP_123608903.1">
    <property type="nucleotide sequence ID" value="NZ_RJVG01000003.1"/>
</dbReference>
<organism evidence="1 2">
    <name type="scientific">Mobilisporobacter senegalensis</name>
    <dbReference type="NCBI Taxonomy" id="1329262"/>
    <lineage>
        <taxon>Bacteria</taxon>
        <taxon>Bacillati</taxon>
        <taxon>Bacillota</taxon>
        <taxon>Clostridia</taxon>
        <taxon>Lachnospirales</taxon>
        <taxon>Lachnospiraceae</taxon>
        <taxon>Mobilisporobacter</taxon>
    </lineage>
</organism>
<sequence>MNINYEEILELIKDSYYVLIGCGEEVSLDGLEDEIYRPLHYLNIKNKKDLERVINKNAIGNIMDSILKVYYNKNRDNKNNPYELIYQLVKDKNYFVVNMNTDLSAYSSSLDRNKIVSPCGNEGLFQCEKLCTQDVWLNDEYIQFIMSNFGTIIKLAEAGNESELERYYPKCPRCHGNAIFNIRKDSSNYSEKGYLEQWQVYMNWFQNTLNRKILMIEFGENFDNPMVIRWPFEKNTFINGKAKMIRINKKFPQIPEEIGEKSISISMSSIEFLREINKFI</sequence>
<evidence type="ECO:0000313" key="1">
    <source>
        <dbReference type="EMBL" id="ROR29468.1"/>
    </source>
</evidence>
<comment type="caution">
    <text evidence="1">The sequence shown here is derived from an EMBL/GenBank/DDBJ whole genome shotgun (WGS) entry which is preliminary data.</text>
</comment>
<dbReference type="InterPro" id="IPR029035">
    <property type="entry name" value="DHS-like_NAD/FAD-binding_dom"/>
</dbReference>
<dbReference type="EMBL" id="RJVG01000003">
    <property type="protein sequence ID" value="ROR29468.1"/>
    <property type="molecule type" value="Genomic_DNA"/>
</dbReference>
<protein>
    <recommendedName>
        <fullName evidence="3">NAD-dependent protein deacetylase, SIR2 family</fullName>
    </recommendedName>
</protein>
<dbReference type="Proteomes" id="UP000273083">
    <property type="component" value="Unassembled WGS sequence"/>
</dbReference>
<gene>
    <name evidence="1" type="ORF">EDD66_103406</name>
</gene>